<reference evidence="6 7" key="1">
    <citation type="submission" date="2019-05" db="EMBL/GenBank/DDBJ databases">
        <title>Tamlana fucoidanivorans sp. nov., isolated from the surface of algae collected from Fujian province in China.</title>
        <authorList>
            <person name="Li J."/>
        </authorList>
    </citation>
    <scope>NUCLEOTIDE SEQUENCE [LARGE SCALE GENOMIC DNA]</scope>
    <source>
        <strain evidence="6 7">CW2-9</strain>
    </source>
</reference>
<dbReference type="RefSeq" id="WP_139694956.1">
    <property type="nucleotide sequence ID" value="NZ_CP074074.1"/>
</dbReference>
<name>A0A5C4SQP4_9FLAO</name>
<dbReference type="Proteomes" id="UP000308713">
    <property type="component" value="Unassembled WGS sequence"/>
</dbReference>
<dbReference type="InterPro" id="IPR041224">
    <property type="entry name" value="BPA_C"/>
</dbReference>
<dbReference type="Gene3D" id="3.20.20.80">
    <property type="entry name" value="Glycosidases"/>
    <property type="match status" value="1"/>
</dbReference>
<evidence type="ECO:0000259" key="4">
    <source>
        <dbReference type="Pfam" id="PF18206"/>
    </source>
</evidence>
<organism evidence="6 7">
    <name type="scientific">Allotamlana fucoidanivorans</name>
    <dbReference type="NCBI Taxonomy" id="2583814"/>
    <lineage>
        <taxon>Bacteria</taxon>
        <taxon>Pseudomonadati</taxon>
        <taxon>Bacteroidota</taxon>
        <taxon>Flavobacteriia</taxon>
        <taxon>Flavobacteriales</taxon>
        <taxon>Flavobacteriaceae</taxon>
        <taxon>Allotamlana</taxon>
    </lineage>
</organism>
<feature type="domain" description="Secretion system C-terminal sorting" evidence="5">
    <location>
        <begin position="771"/>
        <end position="843"/>
    </location>
</feature>
<feature type="chain" id="PRO_5023004561" evidence="2">
    <location>
        <begin position="26"/>
        <end position="845"/>
    </location>
</feature>
<evidence type="ECO:0000256" key="2">
    <source>
        <dbReference type="SAM" id="SignalP"/>
    </source>
</evidence>
<feature type="signal peptide" evidence="2">
    <location>
        <begin position="1"/>
        <end position="25"/>
    </location>
</feature>
<dbReference type="SUPFAM" id="SSF51445">
    <property type="entry name" value="(Trans)glycosidases"/>
    <property type="match status" value="1"/>
</dbReference>
<dbReference type="EMBL" id="VDCS01000002">
    <property type="protein sequence ID" value="TNJ46585.1"/>
    <property type="molecule type" value="Genomic_DNA"/>
</dbReference>
<dbReference type="InterPro" id="IPR026444">
    <property type="entry name" value="Secre_tail"/>
</dbReference>
<protein>
    <submittedName>
        <fullName evidence="6">T9SS type A sorting domain-containing protein</fullName>
    </submittedName>
</protein>
<dbReference type="Gene3D" id="2.60.40.1180">
    <property type="entry name" value="Golgi alpha-mannosidase II"/>
    <property type="match status" value="1"/>
</dbReference>
<dbReference type="Pfam" id="PF18040">
    <property type="entry name" value="BPA_C"/>
    <property type="match status" value="1"/>
</dbReference>
<feature type="domain" description="Porphyranase beta-sandwich" evidence="4">
    <location>
        <begin position="396"/>
        <end position="499"/>
    </location>
</feature>
<dbReference type="Pfam" id="PF18206">
    <property type="entry name" value="Porphyrn_cat_1"/>
    <property type="match status" value="1"/>
</dbReference>
<dbReference type="InterPro" id="IPR017853">
    <property type="entry name" value="GH"/>
</dbReference>
<accession>A0A5C4SQP4</accession>
<evidence type="ECO:0000313" key="7">
    <source>
        <dbReference type="Proteomes" id="UP000308713"/>
    </source>
</evidence>
<comment type="caution">
    <text evidence="6">The sequence shown here is derived from an EMBL/GenBank/DDBJ whole genome shotgun (WGS) entry which is preliminary data.</text>
</comment>
<keyword evidence="1 2" id="KW-0732">Signal</keyword>
<proteinExistence type="predicted"/>
<dbReference type="Pfam" id="PF18962">
    <property type="entry name" value="Por_Secre_tail"/>
    <property type="match status" value="1"/>
</dbReference>
<feature type="domain" description="Beta-porphyranase A C-terminal" evidence="3">
    <location>
        <begin position="509"/>
        <end position="600"/>
    </location>
</feature>
<dbReference type="Gene3D" id="2.60.120.1200">
    <property type="match status" value="1"/>
</dbReference>
<keyword evidence="7" id="KW-1185">Reference proteome</keyword>
<dbReference type="AlphaFoldDB" id="A0A5C4SQP4"/>
<dbReference type="CDD" id="cd21510">
    <property type="entry name" value="agarase_cat"/>
    <property type="match status" value="1"/>
</dbReference>
<gene>
    <name evidence="6" type="ORF">FGF67_02840</name>
</gene>
<evidence type="ECO:0000259" key="3">
    <source>
        <dbReference type="Pfam" id="PF18040"/>
    </source>
</evidence>
<evidence type="ECO:0000256" key="1">
    <source>
        <dbReference type="ARBA" id="ARBA00022729"/>
    </source>
</evidence>
<dbReference type="InterPro" id="IPR040527">
    <property type="entry name" value="Beta-sand_Porphyrn"/>
</dbReference>
<dbReference type="InterPro" id="IPR013780">
    <property type="entry name" value="Glyco_hydro_b"/>
</dbReference>
<sequence>MRFVLKHPLLLFTLLLGSISLELMAQNTSVQIDNRCERYIGNESELDRTKYFSIHDASNDTEAVKFRNDYNVTGGRQFWGPHARAKQVTGEVGAYPSAKSGDDNLREVKKGYVSTQHPRDAFIDGLDVNAAADWAVEYFKNDINNGDAQEFFELMNEPFVHAKDFYSGWSVSENNRIKKQMAEFYGAVGKRIHETPALANMKVIGYSSAWPSMELNDFGHWKENMMMFMDVAGDNMYGFSTHLYDGINVTGQDTKRSGSNSEAILDLIETYSFAKWGIVKPHAITEYGAIEKGYGDDYSEIASAQTMTSINHILLSLLDRQDRITCSIPFITGKATWHITEANNYQPYTPVLWIPKNIGQPIDSNTEWEYSPRILFYELWKDVKGKRIFIKSDNPDVQTHAFVDGNKMFIALSNLDDNTQLVNLTMMSSVSNFVDVKIKSLKVYKDQLPELDTKIHTTAPSSLSLIKDETVILEYSFSSDIKFNNAIRTKNYYTTKHLQAITANTPIAFNFNGVTSGIGFATLRLGIGRKHNVSKRPVIKVNDKVVEVPGNWKGYDQTDRDDFFGMIEVPFSSSLLKENNIVSVEFPDNGGSVSSLILSVETYDKVPSGGAVAMLKTTSVSCKGKSNGTISAISIVSGTYNIKITGDGVNILQTFTDNFTLENLKAGTYTVTITSPTDVSLSMSAKLIINEPESLSVFSKVNHSKKLVTLNLKGSDIYRIEVNDSILVTDKSSIILNLQSDYNTVRVSTDKDCQGVYNETIIFSNAKVLVFPTIVEEILTIALLNIPKEPIAYKVVSMTGELVLDRIIDLKEQMLNVNLNGLSSGVYFLHITNSNINIKTKIIKK</sequence>
<dbReference type="OrthoDB" id="974840at2"/>
<evidence type="ECO:0000313" key="6">
    <source>
        <dbReference type="EMBL" id="TNJ46585.1"/>
    </source>
</evidence>
<dbReference type="NCBIfam" id="TIGR04183">
    <property type="entry name" value="Por_Secre_tail"/>
    <property type="match status" value="1"/>
</dbReference>
<evidence type="ECO:0000259" key="5">
    <source>
        <dbReference type="Pfam" id="PF18962"/>
    </source>
</evidence>